<evidence type="ECO:0000313" key="3">
    <source>
        <dbReference type="Proteomes" id="UP000808337"/>
    </source>
</evidence>
<dbReference type="EMBL" id="JADKGY010000001">
    <property type="protein sequence ID" value="MBK9980905.1"/>
    <property type="molecule type" value="Genomic_DNA"/>
</dbReference>
<keyword evidence="1" id="KW-0732">Signal</keyword>
<gene>
    <name evidence="2" type="ORF">IPP15_00530</name>
</gene>
<dbReference type="AlphaFoldDB" id="A0A9D7XM89"/>
<feature type="chain" id="PRO_5039351878" evidence="1">
    <location>
        <begin position="23"/>
        <end position="232"/>
    </location>
</feature>
<feature type="signal peptide" evidence="1">
    <location>
        <begin position="1"/>
        <end position="22"/>
    </location>
</feature>
<sequence>MKKLLPKWFAFFLLFSEVTLYAQDQSTFADVRYGLDPLLYNGKFYTYFASSETKGSPFFYMPDYAPGFVQLHGLIYTGLALNYDLVNQQLVLQYKIENGGIKHIIISDAWLEAFNLGNTHFEVVTRQDSIKHIYQLIGSGPMHILYAWSKELKLDTRPGAKSFFFSKPMRRAYLSIGKDVVKYFNNKSFVSILDAKNQNRVKKYLSQSHVNVKKAPDAVMEDVVSFLNTPLK</sequence>
<proteinExistence type="predicted"/>
<protein>
    <submittedName>
        <fullName evidence="2">Uncharacterized protein</fullName>
    </submittedName>
</protein>
<dbReference type="Proteomes" id="UP000808337">
    <property type="component" value="Unassembled WGS sequence"/>
</dbReference>
<comment type="caution">
    <text evidence="2">The sequence shown here is derived from an EMBL/GenBank/DDBJ whole genome shotgun (WGS) entry which is preliminary data.</text>
</comment>
<organism evidence="2 3">
    <name type="scientific">Candidatus Opimibacter skivensis</name>
    <dbReference type="NCBI Taxonomy" id="2982028"/>
    <lineage>
        <taxon>Bacteria</taxon>
        <taxon>Pseudomonadati</taxon>
        <taxon>Bacteroidota</taxon>
        <taxon>Saprospiria</taxon>
        <taxon>Saprospirales</taxon>
        <taxon>Saprospiraceae</taxon>
        <taxon>Candidatus Opimibacter</taxon>
    </lineage>
</organism>
<evidence type="ECO:0000313" key="2">
    <source>
        <dbReference type="EMBL" id="MBK9980905.1"/>
    </source>
</evidence>
<name>A0A9D7XM89_9BACT</name>
<reference evidence="2 3" key="1">
    <citation type="submission" date="2020-10" db="EMBL/GenBank/DDBJ databases">
        <title>Connecting structure to function with the recovery of over 1000 high-quality activated sludge metagenome-assembled genomes encoding full-length rRNA genes using long-read sequencing.</title>
        <authorList>
            <person name="Singleton C.M."/>
            <person name="Petriglieri F."/>
            <person name="Kristensen J.M."/>
            <person name="Kirkegaard R.H."/>
            <person name="Michaelsen T.Y."/>
            <person name="Andersen M.H."/>
            <person name="Karst S.M."/>
            <person name="Dueholm M.S."/>
            <person name="Nielsen P.H."/>
            <person name="Albertsen M."/>
        </authorList>
    </citation>
    <scope>NUCLEOTIDE SEQUENCE [LARGE SCALE GENOMIC DNA]</scope>
    <source>
        <strain evidence="2">Ribe_18-Q3-R11-54_MAXAC.273</strain>
    </source>
</reference>
<evidence type="ECO:0000256" key="1">
    <source>
        <dbReference type="SAM" id="SignalP"/>
    </source>
</evidence>
<accession>A0A9D7XM89</accession>